<organism evidence="2 3">
    <name type="scientific">Nicotiana attenuata</name>
    <name type="common">Coyote tobacco</name>
    <dbReference type="NCBI Taxonomy" id="49451"/>
    <lineage>
        <taxon>Eukaryota</taxon>
        <taxon>Viridiplantae</taxon>
        <taxon>Streptophyta</taxon>
        <taxon>Embryophyta</taxon>
        <taxon>Tracheophyta</taxon>
        <taxon>Spermatophyta</taxon>
        <taxon>Magnoliopsida</taxon>
        <taxon>eudicotyledons</taxon>
        <taxon>Gunneridae</taxon>
        <taxon>Pentapetalae</taxon>
        <taxon>asterids</taxon>
        <taxon>lamiids</taxon>
        <taxon>Solanales</taxon>
        <taxon>Solanaceae</taxon>
        <taxon>Nicotianoideae</taxon>
        <taxon>Nicotianeae</taxon>
        <taxon>Nicotiana</taxon>
    </lineage>
</organism>
<dbReference type="EMBL" id="MJEQ01037188">
    <property type="protein sequence ID" value="OIT01628.1"/>
    <property type="molecule type" value="Genomic_DNA"/>
</dbReference>
<sequence length="146" mass="16577">MGLKGKLISQIEMKCAGDLLHEHFKSNPHQTSTMSPDKIKNFTLHEGQLVNTGSIVSWKYVLGGKERHAKQVLHIDDAKKSITFNFVEGYMNELYKSITATLTAEGNWMTWTLEYEKLDENTPEPLDLLELAISLLKDLEPHHVGK</sequence>
<dbReference type="OrthoDB" id="1858121at2759"/>
<dbReference type="GO" id="GO:0006952">
    <property type="term" value="P:defense response"/>
    <property type="evidence" value="ECO:0007669"/>
    <property type="project" value="InterPro"/>
</dbReference>
<dbReference type="InterPro" id="IPR051761">
    <property type="entry name" value="MLP-like_ligand-binding"/>
</dbReference>
<evidence type="ECO:0000259" key="1">
    <source>
        <dbReference type="SMART" id="SM01037"/>
    </source>
</evidence>
<dbReference type="KEGG" id="nau:109226536"/>
<keyword evidence="3" id="KW-1185">Reference proteome</keyword>
<dbReference type="PANTHER" id="PTHR31907">
    <property type="entry name" value="MLP-LIKE PROTEIN 423"/>
    <property type="match status" value="1"/>
</dbReference>
<dbReference type="GeneID" id="109226536"/>
<dbReference type="STRING" id="49451.A0A1J6IB09"/>
<dbReference type="AlphaFoldDB" id="A0A1J6IB09"/>
<dbReference type="SUPFAM" id="SSF55961">
    <property type="entry name" value="Bet v1-like"/>
    <property type="match status" value="1"/>
</dbReference>
<dbReference type="OMA" id="HHVANAT"/>
<dbReference type="Gene3D" id="3.30.530.20">
    <property type="match status" value="1"/>
</dbReference>
<dbReference type="SMART" id="SM01037">
    <property type="entry name" value="Bet_v_1"/>
    <property type="match status" value="1"/>
</dbReference>
<dbReference type="Gramene" id="OIT01628">
    <property type="protein sequence ID" value="OIT01628"/>
    <property type="gene ID" value="A4A49_26053"/>
</dbReference>
<comment type="caution">
    <text evidence="2">The sequence shown here is derived from an EMBL/GenBank/DDBJ whole genome shotgun (WGS) entry which is preliminary data.</text>
</comment>
<dbReference type="InterPro" id="IPR023393">
    <property type="entry name" value="START-like_dom_sf"/>
</dbReference>
<evidence type="ECO:0000313" key="3">
    <source>
        <dbReference type="Proteomes" id="UP000187609"/>
    </source>
</evidence>
<accession>A0A1J6IB09</accession>
<evidence type="ECO:0000313" key="2">
    <source>
        <dbReference type="EMBL" id="OIT01628.1"/>
    </source>
</evidence>
<feature type="domain" description="Bet v I/Major latex protein" evidence="1">
    <location>
        <begin position="2"/>
        <end position="146"/>
    </location>
</feature>
<dbReference type="Proteomes" id="UP000187609">
    <property type="component" value="Unassembled WGS sequence"/>
</dbReference>
<protein>
    <submittedName>
        <fullName evidence="2">Mlp-like protein 43</fullName>
    </submittedName>
</protein>
<name>A0A1J6IB09_NICAT</name>
<gene>
    <name evidence="2" type="primary">MLP43_1</name>
    <name evidence="2" type="ORF">A4A49_26053</name>
</gene>
<reference evidence="2" key="1">
    <citation type="submission" date="2016-11" db="EMBL/GenBank/DDBJ databases">
        <title>The genome of Nicotiana attenuata.</title>
        <authorList>
            <person name="Xu S."/>
            <person name="Brockmoeller T."/>
            <person name="Gaquerel E."/>
            <person name="Navarro A."/>
            <person name="Kuhl H."/>
            <person name="Gase K."/>
            <person name="Ling Z."/>
            <person name="Zhou W."/>
            <person name="Kreitzer C."/>
            <person name="Stanke M."/>
            <person name="Tang H."/>
            <person name="Lyons E."/>
            <person name="Pandey P."/>
            <person name="Pandey S.P."/>
            <person name="Timmermann B."/>
            <person name="Baldwin I.T."/>
        </authorList>
    </citation>
    <scope>NUCLEOTIDE SEQUENCE [LARGE SCALE GENOMIC DNA]</scope>
    <source>
        <strain evidence="2">UT</strain>
    </source>
</reference>
<dbReference type="Pfam" id="PF00407">
    <property type="entry name" value="Bet_v_1"/>
    <property type="match status" value="1"/>
</dbReference>
<dbReference type="InterPro" id="IPR000916">
    <property type="entry name" value="Bet_v_I/MLP"/>
</dbReference>
<dbReference type="SMR" id="A0A1J6IB09"/>
<proteinExistence type="predicted"/>